<dbReference type="Pfam" id="PF25814">
    <property type="entry name" value="fn3_SORL1"/>
    <property type="match status" value="1"/>
</dbReference>
<dbReference type="SMART" id="SM00135">
    <property type="entry name" value="LY"/>
    <property type="match status" value="5"/>
</dbReference>
<dbReference type="Pfam" id="PF00057">
    <property type="entry name" value="Ldl_recept_a"/>
    <property type="match status" value="8"/>
</dbReference>
<comment type="subcellular location">
    <subcellularLocation>
        <location evidence="4">Cell membrane</location>
        <topology evidence="4">Single-pass type I membrane protein</topology>
    </subcellularLocation>
    <subcellularLocation>
        <location evidence="3">Cytoplasmic vesicle</location>
        <location evidence="3">Secretory vesicle membrane</location>
        <topology evidence="3">Single-pass type I membrane protein</topology>
    </subcellularLocation>
    <subcellularLocation>
        <location evidence="2">Early endosome membrane</location>
        <topology evidence="2">Single-pass type I membrane protein</topology>
    </subcellularLocation>
    <subcellularLocation>
        <location evidence="1">Endoplasmic reticulum membrane</location>
        <topology evidence="1">Single-pass type I membrane protein</topology>
    </subcellularLocation>
    <subcellularLocation>
        <location evidence="7">Endosome</location>
        <location evidence="7">Multivesicular body membrane</location>
        <topology evidence="7">Single-pass type I membrane protein</topology>
    </subcellularLocation>
    <subcellularLocation>
        <location evidence="5">Golgi apparatus</location>
        <location evidence="5">trans-Golgi network membrane</location>
        <topology evidence="5">Single-pass type I membrane protein</topology>
    </subcellularLocation>
    <subcellularLocation>
        <location evidence="6">Recycling endosome membrane</location>
        <topology evidence="6">Single-pass type I membrane protein</topology>
    </subcellularLocation>
</comment>
<dbReference type="OrthoDB" id="443634at2759"/>
<evidence type="ECO:0000256" key="18">
    <source>
        <dbReference type="ARBA" id="ARBA00022824"/>
    </source>
</evidence>
<feature type="domain" description="Fibronectin type-III" evidence="32">
    <location>
        <begin position="1590"/>
        <end position="1687"/>
    </location>
</feature>
<dbReference type="SUPFAM" id="SSF49265">
    <property type="entry name" value="Fibronectin type III"/>
    <property type="match status" value="3"/>
</dbReference>
<feature type="disulfide bond" evidence="28">
    <location>
        <begin position="1468"/>
        <end position="1483"/>
    </location>
</feature>
<keyword evidence="14 30" id="KW-0812">Transmembrane</keyword>
<evidence type="ECO:0000256" key="5">
    <source>
        <dbReference type="ARBA" id="ARBA00004393"/>
    </source>
</evidence>
<feature type="disulfide bond" evidence="28">
    <location>
        <begin position="1419"/>
        <end position="1434"/>
    </location>
</feature>
<feature type="disulfide bond" evidence="28">
    <location>
        <begin position="1365"/>
        <end position="1383"/>
    </location>
</feature>
<feature type="disulfide bond" evidence="28">
    <location>
        <begin position="1302"/>
        <end position="1314"/>
    </location>
</feature>
<evidence type="ECO:0000256" key="30">
    <source>
        <dbReference type="SAM" id="Phobius"/>
    </source>
</evidence>
<feature type="disulfide bond" evidence="28">
    <location>
        <begin position="1100"/>
        <end position="1115"/>
    </location>
</feature>
<dbReference type="PROSITE" id="PS51120">
    <property type="entry name" value="LDLRB"/>
    <property type="match status" value="2"/>
</dbReference>
<evidence type="ECO:0000256" key="17">
    <source>
        <dbReference type="ARBA" id="ARBA00022753"/>
    </source>
</evidence>
<keyword evidence="10" id="KW-0813">Transport</keyword>
<feature type="repeat" description="LDL-receptor class B" evidence="29">
    <location>
        <begin position="932"/>
        <end position="976"/>
    </location>
</feature>
<feature type="domain" description="Fibronectin type-III" evidence="32">
    <location>
        <begin position="1878"/>
        <end position="1975"/>
    </location>
</feature>
<feature type="chain" id="PRO_5039938479" description="Sortilin-related receptor" evidence="31">
    <location>
        <begin position="21"/>
        <end position="2169"/>
    </location>
</feature>
<dbReference type="InterPro" id="IPR031778">
    <property type="entry name" value="Sortilin_N"/>
</dbReference>
<evidence type="ECO:0000256" key="11">
    <source>
        <dbReference type="ARBA" id="ARBA00022475"/>
    </source>
</evidence>
<keyword evidence="21 30" id="KW-0472">Membrane</keyword>
<dbReference type="InterPro" id="IPR003961">
    <property type="entry name" value="FN3_dom"/>
</dbReference>
<evidence type="ECO:0000256" key="19">
    <source>
        <dbReference type="ARBA" id="ARBA00022989"/>
    </source>
</evidence>
<dbReference type="Gene3D" id="2.10.70.80">
    <property type="match status" value="1"/>
</dbReference>
<feature type="disulfide bond" evidence="28">
    <location>
        <begin position="1142"/>
        <end position="1157"/>
    </location>
</feature>
<dbReference type="InterPro" id="IPR036116">
    <property type="entry name" value="FN3_sf"/>
</dbReference>
<dbReference type="InterPro" id="IPR000033">
    <property type="entry name" value="LDLR_classB_rpt"/>
</dbReference>
<dbReference type="Pfam" id="PF00058">
    <property type="entry name" value="Ldl_recept_b"/>
    <property type="match status" value="2"/>
</dbReference>
<evidence type="ECO:0000256" key="7">
    <source>
        <dbReference type="ARBA" id="ARBA00004545"/>
    </source>
</evidence>
<dbReference type="InterPro" id="IPR023415">
    <property type="entry name" value="LDLR_class-A_CS"/>
</dbReference>
<evidence type="ECO:0000256" key="22">
    <source>
        <dbReference type="ARBA" id="ARBA00023157"/>
    </source>
</evidence>
<feature type="disulfide bond" evidence="28">
    <location>
        <begin position="1169"/>
        <end position="1187"/>
    </location>
</feature>
<evidence type="ECO:0000313" key="34">
    <source>
        <dbReference type="Proteomes" id="UP001107558"/>
    </source>
</evidence>
<dbReference type="FunFam" id="2.120.10.30:FF:000241">
    <property type="entry name" value="Low-density lipoprotein receptor-related protein 6"/>
    <property type="match status" value="1"/>
</dbReference>
<feature type="disulfide bond" evidence="28">
    <location>
        <begin position="1358"/>
        <end position="1370"/>
    </location>
</feature>
<feature type="disulfide bond" evidence="28">
    <location>
        <begin position="1377"/>
        <end position="1392"/>
    </location>
</feature>
<feature type="disulfide bond" evidence="28">
    <location>
        <begin position="1266"/>
        <end position="1281"/>
    </location>
</feature>
<dbReference type="CDD" id="cd00112">
    <property type="entry name" value="LDLa"/>
    <property type="match status" value="9"/>
</dbReference>
<evidence type="ECO:0000256" key="12">
    <source>
        <dbReference type="ARBA" id="ARBA00022536"/>
    </source>
</evidence>
<proteinExistence type="inferred from homology"/>
<name>A0A9J6BWE6_POLVA</name>
<keyword evidence="16" id="KW-0677">Repeat</keyword>
<dbReference type="Pfam" id="PF15902">
    <property type="entry name" value="Sortilin-Vps10"/>
    <property type="match status" value="1"/>
</dbReference>
<comment type="similarity">
    <text evidence="8">Belongs to the VPS10-related sortilin family. SORL1 subfamily.</text>
</comment>
<evidence type="ECO:0000256" key="31">
    <source>
        <dbReference type="SAM" id="SignalP"/>
    </source>
</evidence>
<comment type="caution">
    <text evidence="28">Lacks conserved residue(s) required for the propagation of feature annotation.</text>
</comment>
<dbReference type="Pfam" id="PF00041">
    <property type="entry name" value="fn3"/>
    <property type="match status" value="2"/>
</dbReference>
<feature type="disulfide bond" evidence="28">
    <location>
        <begin position="1226"/>
        <end position="1241"/>
    </location>
</feature>
<dbReference type="GO" id="GO:0005789">
    <property type="term" value="C:endoplasmic reticulum membrane"/>
    <property type="evidence" value="ECO:0007669"/>
    <property type="project" value="UniProtKB-SubCell"/>
</dbReference>
<evidence type="ECO:0000256" key="29">
    <source>
        <dbReference type="PROSITE-ProRule" id="PRU00461"/>
    </source>
</evidence>
<dbReference type="GO" id="GO:0005886">
    <property type="term" value="C:plasma membrane"/>
    <property type="evidence" value="ECO:0007669"/>
    <property type="project" value="UniProtKB-SubCell"/>
</dbReference>
<evidence type="ECO:0000256" key="25">
    <source>
        <dbReference type="ARBA" id="ARBA00023329"/>
    </source>
</evidence>
<dbReference type="SMART" id="SM00181">
    <property type="entry name" value="EGF"/>
    <property type="match status" value="2"/>
</dbReference>
<dbReference type="FunFam" id="4.10.400.10:FF:000002">
    <property type="entry name" value="Low-density lipoprotein receptor-related protein 1"/>
    <property type="match status" value="1"/>
</dbReference>
<evidence type="ECO:0000259" key="32">
    <source>
        <dbReference type="PROSITE" id="PS50853"/>
    </source>
</evidence>
<keyword evidence="24" id="KW-0325">Glycoprotein</keyword>
<evidence type="ECO:0000256" key="16">
    <source>
        <dbReference type="ARBA" id="ARBA00022737"/>
    </source>
</evidence>
<evidence type="ECO:0000256" key="20">
    <source>
        <dbReference type="ARBA" id="ARBA00023034"/>
    </source>
</evidence>
<feature type="disulfide bond" evidence="28">
    <location>
        <begin position="1309"/>
        <end position="1327"/>
    </location>
</feature>
<feature type="signal peptide" evidence="31">
    <location>
        <begin position="1"/>
        <end position="20"/>
    </location>
</feature>
<evidence type="ECO:0000256" key="8">
    <source>
        <dbReference type="ARBA" id="ARBA00007041"/>
    </source>
</evidence>
<dbReference type="FunFam" id="3.30.60.270:FF:000002">
    <property type="entry name" value="Sortilin-related receptor isoform A"/>
    <property type="match status" value="1"/>
</dbReference>
<evidence type="ECO:0000256" key="27">
    <source>
        <dbReference type="ARBA" id="ARBA00032450"/>
    </source>
</evidence>
<dbReference type="PROSITE" id="PS50853">
    <property type="entry name" value="FN3"/>
    <property type="match status" value="3"/>
</dbReference>
<keyword evidence="17" id="KW-0967">Endosome</keyword>
<gene>
    <name evidence="33" type="ORF">PVAND_003856</name>
</gene>
<dbReference type="PANTHER" id="PTHR12106:SF27">
    <property type="entry name" value="SORTILIN-RELATED RECEPTOR"/>
    <property type="match status" value="1"/>
</dbReference>
<dbReference type="PANTHER" id="PTHR12106">
    <property type="entry name" value="SORTILIN RELATED"/>
    <property type="match status" value="1"/>
</dbReference>
<dbReference type="PROSITE" id="PS50068">
    <property type="entry name" value="LDLRA_2"/>
    <property type="match status" value="9"/>
</dbReference>
<dbReference type="Proteomes" id="UP001107558">
    <property type="component" value="Chromosome 3"/>
</dbReference>
<dbReference type="SUPFAM" id="SSF57196">
    <property type="entry name" value="EGF/Laminin"/>
    <property type="match status" value="1"/>
</dbReference>
<dbReference type="InterPro" id="IPR002172">
    <property type="entry name" value="LDrepeatLR_classA_rpt"/>
</dbReference>
<dbReference type="Gene3D" id="2.120.10.30">
    <property type="entry name" value="TolB, C-terminal domain"/>
    <property type="match status" value="1"/>
</dbReference>
<evidence type="ECO:0000256" key="15">
    <source>
        <dbReference type="ARBA" id="ARBA00022729"/>
    </source>
</evidence>
<feature type="repeat" description="LDL-receptor class B" evidence="29">
    <location>
        <begin position="886"/>
        <end position="931"/>
    </location>
</feature>
<evidence type="ECO:0000256" key="2">
    <source>
        <dbReference type="ARBA" id="ARBA00004158"/>
    </source>
</evidence>
<evidence type="ECO:0000256" key="6">
    <source>
        <dbReference type="ARBA" id="ARBA00004480"/>
    </source>
</evidence>
<keyword evidence="13" id="KW-0254">Endocytosis</keyword>
<dbReference type="FunFam" id="4.10.400.10:FF:000034">
    <property type="entry name" value="Low-density lipoprotein receptor-related protein 2"/>
    <property type="match status" value="1"/>
</dbReference>
<dbReference type="InterPro" id="IPR057841">
    <property type="entry name" value="FN3_SORL1"/>
</dbReference>
<feature type="domain" description="Fibronectin type-III" evidence="32">
    <location>
        <begin position="1778"/>
        <end position="1874"/>
    </location>
</feature>
<dbReference type="GO" id="GO:0006897">
    <property type="term" value="P:endocytosis"/>
    <property type="evidence" value="ECO:0007669"/>
    <property type="project" value="UniProtKB-KW"/>
</dbReference>
<keyword evidence="25" id="KW-0968">Cytoplasmic vesicle</keyword>
<evidence type="ECO:0000256" key="9">
    <source>
        <dbReference type="ARBA" id="ARBA00013467"/>
    </source>
</evidence>
<keyword evidence="11" id="KW-1003">Cell membrane</keyword>
<evidence type="ECO:0000256" key="13">
    <source>
        <dbReference type="ARBA" id="ARBA00022583"/>
    </source>
</evidence>
<keyword evidence="23" id="KW-0675">Receptor</keyword>
<evidence type="ECO:0000256" key="4">
    <source>
        <dbReference type="ARBA" id="ARBA00004251"/>
    </source>
</evidence>
<dbReference type="GO" id="GO:0032585">
    <property type="term" value="C:multivesicular body membrane"/>
    <property type="evidence" value="ECO:0007669"/>
    <property type="project" value="UniProtKB-SubCell"/>
</dbReference>
<dbReference type="Gene3D" id="2.130.10.10">
    <property type="entry name" value="YVTN repeat-like/Quinoprotein amine dehydrogenase"/>
    <property type="match status" value="1"/>
</dbReference>
<reference evidence="33" key="1">
    <citation type="submission" date="2021-03" db="EMBL/GenBank/DDBJ databases">
        <title>Chromosome level genome of the anhydrobiotic midge Polypedilum vanderplanki.</title>
        <authorList>
            <person name="Yoshida Y."/>
            <person name="Kikawada T."/>
            <person name="Gusev O."/>
        </authorList>
    </citation>
    <scope>NUCLEOTIDE SEQUENCE</scope>
    <source>
        <strain evidence="33">NIAS01</strain>
        <tissue evidence="33">Whole body or cell culture</tissue>
    </source>
</reference>
<keyword evidence="18" id="KW-0256">Endoplasmic reticulum</keyword>
<dbReference type="InterPro" id="IPR013783">
    <property type="entry name" value="Ig-like_fold"/>
</dbReference>
<dbReference type="Pfam" id="PF15901">
    <property type="entry name" value="Sortilin_C"/>
    <property type="match status" value="1"/>
</dbReference>
<dbReference type="InterPro" id="IPR015943">
    <property type="entry name" value="WD40/YVTN_repeat-like_dom_sf"/>
</dbReference>
<dbReference type="Gene3D" id="2.60.40.10">
    <property type="entry name" value="Immunoglobulins"/>
    <property type="match status" value="3"/>
</dbReference>
<dbReference type="InterPro" id="IPR031777">
    <property type="entry name" value="Sortilin_C"/>
</dbReference>
<dbReference type="SMART" id="SM00602">
    <property type="entry name" value="VPS10"/>
    <property type="match status" value="1"/>
</dbReference>
<evidence type="ECO:0000256" key="14">
    <source>
        <dbReference type="ARBA" id="ARBA00022692"/>
    </source>
</evidence>
<keyword evidence="15 31" id="KW-0732">Signal</keyword>
<evidence type="ECO:0000313" key="33">
    <source>
        <dbReference type="EMBL" id="KAG5673845.1"/>
    </source>
</evidence>
<dbReference type="SUPFAM" id="SSF110296">
    <property type="entry name" value="Oligoxyloglucan reducing end-specific cellobiohydrolase"/>
    <property type="match status" value="1"/>
</dbReference>
<dbReference type="InterPro" id="IPR050310">
    <property type="entry name" value="VPS10-sortilin"/>
</dbReference>
<feature type="disulfide bond" evidence="28">
    <location>
        <begin position="1162"/>
        <end position="1174"/>
    </location>
</feature>
<keyword evidence="12" id="KW-0245">EGF-like domain</keyword>
<dbReference type="GO" id="GO:0031901">
    <property type="term" value="C:early endosome membrane"/>
    <property type="evidence" value="ECO:0007669"/>
    <property type="project" value="UniProtKB-SubCell"/>
</dbReference>
<dbReference type="GO" id="GO:0006892">
    <property type="term" value="P:post-Golgi vesicle-mediated transport"/>
    <property type="evidence" value="ECO:0007669"/>
    <property type="project" value="TreeGrafter"/>
</dbReference>
<evidence type="ECO:0000256" key="24">
    <source>
        <dbReference type="ARBA" id="ARBA00023180"/>
    </source>
</evidence>
<evidence type="ECO:0000256" key="23">
    <source>
        <dbReference type="ARBA" id="ARBA00023170"/>
    </source>
</evidence>
<dbReference type="SMART" id="SM00192">
    <property type="entry name" value="LDLa"/>
    <property type="match status" value="9"/>
</dbReference>
<organism evidence="33 34">
    <name type="scientific">Polypedilum vanderplanki</name>
    <name type="common">Sleeping chironomid midge</name>
    <dbReference type="NCBI Taxonomy" id="319348"/>
    <lineage>
        <taxon>Eukaryota</taxon>
        <taxon>Metazoa</taxon>
        <taxon>Ecdysozoa</taxon>
        <taxon>Arthropoda</taxon>
        <taxon>Hexapoda</taxon>
        <taxon>Insecta</taxon>
        <taxon>Pterygota</taxon>
        <taxon>Neoptera</taxon>
        <taxon>Endopterygota</taxon>
        <taxon>Diptera</taxon>
        <taxon>Nematocera</taxon>
        <taxon>Chironomoidea</taxon>
        <taxon>Chironomidae</taxon>
        <taxon>Chironominae</taxon>
        <taxon>Polypedilum</taxon>
        <taxon>Polypedilum</taxon>
    </lineage>
</organism>
<evidence type="ECO:0000256" key="3">
    <source>
        <dbReference type="ARBA" id="ARBA00004212"/>
    </source>
</evidence>
<evidence type="ECO:0000256" key="26">
    <source>
        <dbReference type="ARBA" id="ARBA00029896"/>
    </source>
</evidence>
<dbReference type="SUPFAM" id="SSF63825">
    <property type="entry name" value="YWTD domain"/>
    <property type="match status" value="1"/>
</dbReference>
<dbReference type="PRINTS" id="PR00261">
    <property type="entry name" value="LDLRECEPTOR"/>
</dbReference>
<dbReference type="GO" id="GO:0005794">
    <property type="term" value="C:Golgi apparatus"/>
    <property type="evidence" value="ECO:0007669"/>
    <property type="project" value="UniProtKB-SubCell"/>
</dbReference>
<dbReference type="SUPFAM" id="SSF57424">
    <property type="entry name" value="LDL receptor-like module"/>
    <property type="match status" value="9"/>
</dbReference>
<dbReference type="GO" id="GO:0055038">
    <property type="term" value="C:recycling endosome membrane"/>
    <property type="evidence" value="ECO:0007669"/>
    <property type="project" value="UniProtKB-SubCell"/>
</dbReference>
<sequence>MQKIVLISLFFIQIFKPIFPTHLESEKPRKFLHIYDGDETNKPKLIQNTNQDLVEALNSRHKRDLTDHNEGFKNITTKQNPLNDSHAQLMVHWLGEGTDVMICLARDPPVTPNDDPHHTITTPSTIFISYDYGDTFVDKTEAFQLNKSNTIINSTVDLFVTHPKFNTIVFTDTNNNAIFTSHDYGKTITNRLLDFKPSDVSFYEGDSRTFLILDKDDPQRKLYLTTDFGESFELLQNYVKSFVWSSGEGVLTNLYVERKEPTNTSSIIYINASELLKDGPRKFHLLIENVQEFYVKKDFMFATQKSLNTTKLFVSYRRQAFVKAEFITELDVRGIHIADVEGKRVMVSAIHNEKISHLYVSESNENVTDIKFVQSLENIFTYIPELNWRSSWLTQSADEPFTDLYKVEGLKGIYIASRIIKMPTTDTISPDNLGSVISFDHGSTWNPIIAPTVDDEGQSIPCKDCSLHLSQKFSQLYPVTRSVTIMSSKSAPGVIMASGVIGKSLKGHPGVFISRDAGLTWKQILKNYHFFNIGDHGGVLCAVKYFKSKGETREILYSTDEGDKWSSYSFHSADLKVYGLMTEPNSNSTIFTLFGSEVSEHRWLIVKIDLKNAFTSNCTEDDYKFWVPRSHNGDSFMPCILGRQDTYQRRKAHANCHNGVNYVRPVRQEVCSCSKWDYECDAGFTRLSPSSGCVRNKTISNFDPYAVPSSCKPGQFYNRTKGYRKIEGDECVNGFSSLYEPQQIPCPFKSNGEFIVVAQRDRISKINLSDGVKEIFPVTGLKNVIAIEFDLEGNCVFWADIITDVIGRQCLNGTQAPEILVETGLASVEGMSYDWISKMLYFVDGMRLKIEAVRVSSHPHEKMRRTVIPSEKLAKPRGIVVHPMAGYLFWTDWNAFNPSVSRANLDGEDRKELFVQPEVFWPNGITIDFIAERIYWVDASKDYIASSDLNGKSFMKILHSDARVEHPFAVAVHKELMYWSDWKMSSVFSADKDHGIMIRTVAEDMVNLMDLKIFAHGIQEGTNGCAKNHGCSHFCVGAPKNTYKCLCPDGMILSDNKKDCLCPDNQKPFLNNSCAQSANTCAPRFFSCANKLCIPLTYRCDGEDDCGDKSDEINCASDKPACPPHMFTCVSDQQCIPEYFACDFEKDCNDGSDEANCKQPKCKDNEFTCDNKRCISKKWVCDKENDCRDGSDERNCGLKNQTQITCKEEEFKCLSTGACIPLQWKCDSDNDCPDASDETNCNRNSSCDPWMFSCGDGKCIYKTWTCDGEPDCADKSDEVNCTTTIDTSASKKTPINFDSNNCQDWMFRCANSKCVPYWWKCDSVNDCGDGSDERGCNNRDDSSTVVIQPTESSKPQKCDKHEFRCDTGICISRRYVCDGFSDCAKGEDEENCPANRASCASNEFRCRSDGNCMSMEKYCDGIKHCADGSDEDTCTYKTNATSIPNIDCKNKPGLFYCDDTCFPLMKVCDSAIDCLNGADEENCSNKQRVYQVVSIGINERLLNATSFLIYWWIPVPQNLSFEYLPSIFNNGSWKNVSKWLDQSQTEYRFVGLEPYTLYNVTVYVRIKGTNKEFVPYLYYEVATAEGVPTEPINVSAIQVNGSRVQVSWSKPNKPNGFLEGYSVYYRSQNQRASNPQIIKVSAVELSLIIESDFQGNVTYEFWVKAKNRKHEGLSSKIIQLLYDSNSNIDSITGMSLKNMDDKSMTLSWDKIKKAEGYIIQLVLPHPYPKIEPIKTQNTTITIHNLVNGAQYVARVSAYVRNYTGRSQSLVLKRNGASIPEIQGIQITKEADNVKLSWQKPTLPFSSNEKITYGIYYGTNLEELFDLPKHKTQETSFVLTDLNECQSYLIGIGVIGPIGPGPLGKNPRTVETHFSERKPPKNLSVAFDDTKHTMEISWEHSCSLSSTKYPNYTITLREMTLNQTSHVKVSTNSNETISHTFHDIPRGAKYQVIVATDVKNSIGANITATAMPLPAPLLMSIYPEKNGSYVVAWKEVKDMGKEKFVYQVVIRPGFGTKNENHDPIITLEAEQPPILVHPSHLSKGGGVLASGQIFNIGVRLKTSRGIYSEIGDTEIFEVQPDAFSHISGTSSSGTWLFLLSLIVIAAMGGVIMFLIQRHRRLQNSFSRFANSHYDTKTGATRIGDALDDDEHQEVPSAFSHSDDEPLVIGT</sequence>
<evidence type="ECO:0000256" key="10">
    <source>
        <dbReference type="ARBA" id="ARBA00022448"/>
    </source>
</evidence>
<feature type="disulfide bond" evidence="28">
    <location>
        <begin position="1181"/>
        <end position="1196"/>
    </location>
</feature>
<dbReference type="Gene3D" id="3.30.60.270">
    <property type="match status" value="1"/>
</dbReference>
<evidence type="ECO:0000256" key="28">
    <source>
        <dbReference type="PROSITE-ProRule" id="PRU00124"/>
    </source>
</evidence>
<protein>
    <recommendedName>
        <fullName evidence="9">Sortilin-related receptor</fullName>
    </recommendedName>
    <alternativeName>
        <fullName evidence="26">Low-density lipoprotein receptor relative with 11 ligand-binding repeats</fullName>
    </alternativeName>
    <alternativeName>
        <fullName evidence="27">Sorting protein-related receptor containing LDLR class A repeats</fullName>
    </alternativeName>
</protein>
<dbReference type="InterPro" id="IPR006581">
    <property type="entry name" value="VPS10"/>
</dbReference>
<dbReference type="InterPro" id="IPR036055">
    <property type="entry name" value="LDL_receptor-like_sf"/>
</dbReference>
<comment type="caution">
    <text evidence="33">The sequence shown here is derived from an EMBL/GenBank/DDBJ whole genome shotgun (WGS) entry which is preliminary data.</text>
</comment>
<dbReference type="SMART" id="SM00060">
    <property type="entry name" value="FN3"/>
    <property type="match status" value="5"/>
</dbReference>
<keyword evidence="19 30" id="KW-1133">Transmembrane helix</keyword>
<feature type="disulfide bond" evidence="28">
    <location>
        <begin position="1321"/>
        <end position="1336"/>
    </location>
</feature>
<keyword evidence="22 28" id="KW-1015">Disulfide bond</keyword>
<keyword evidence="34" id="KW-1185">Reference proteome</keyword>
<keyword evidence="20" id="KW-0333">Golgi apparatus</keyword>
<dbReference type="InterPro" id="IPR011042">
    <property type="entry name" value="6-blade_b-propeller_TolB-like"/>
</dbReference>
<accession>A0A9J6BWE6</accession>
<feature type="disulfide bond" evidence="28">
    <location>
        <begin position="1081"/>
        <end position="1093"/>
    </location>
</feature>
<dbReference type="EMBL" id="JADBJN010000003">
    <property type="protein sequence ID" value="KAG5673845.1"/>
    <property type="molecule type" value="Genomic_DNA"/>
</dbReference>
<feature type="disulfide bond" evidence="28">
    <location>
        <begin position="1088"/>
        <end position="1106"/>
    </location>
</feature>
<dbReference type="Gene3D" id="4.10.400.10">
    <property type="entry name" value="Low-density Lipoprotein Receptor"/>
    <property type="match status" value="9"/>
</dbReference>
<dbReference type="CDD" id="cd00063">
    <property type="entry name" value="FN3"/>
    <property type="match status" value="3"/>
</dbReference>
<feature type="disulfide bond" evidence="28">
    <location>
        <begin position="1247"/>
        <end position="1259"/>
    </location>
</feature>
<dbReference type="InterPro" id="IPR000742">
    <property type="entry name" value="EGF"/>
</dbReference>
<dbReference type="PROSITE" id="PS01209">
    <property type="entry name" value="LDLRA_1"/>
    <property type="match status" value="6"/>
</dbReference>
<evidence type="ECO:0000256" key="1">
    <source>
        <dbReference type="ARBA" id="ARBA00004115"/>
    </source>
</evidence>
<feature type="transmembrane region" description="Helical" evidence="30">
    <location>
        <begin position="2094"/>
        <end position="2114"/>
    </location>
</feature>
<feature type="disulfide bond" evidence="28">
    <location>
        <begin position="1254"/>
        <end position="1272"/>
    </location>
</feature>
<evidence type="ECO:0000256" key="21">
    <source>
        <dbReference type="ARBA" id="ARBA00023136"/>
    </source>
</evidence>
<dbReference type="GO" id="GO:0030658">
    <property type="term" value="C:transport vesicle membrane"/>
    <property type="evidence" value="ECO:0007669"/>
    <property type="project" value="UniProtKB-SubCell"/>
</dbReference>